<feature type="compositionally biased region" description="Acidic residues" evidence="2">
    <location>
        <begin position="184"/>
        <end position="202"/>
    </location>
</feature>
<dbReference type="GO" id="GO:0034501">
    <property type="term" value="P:protein localization to kinetochore"/>
    <property type="evidence" value="ECO:0007669"/>
    <property type="project" value="TreeGrafter"/>
</dbReference>
<dbReference type="GO" id="GO:0007094">
    <property type="term" value="P:mitotic spindle assembly checkpoint signaling"/>
    <property type="evidence" value="ECO:0007669"/>
    <property type="project" value="TreeGrafter"/>
</dbReference>
<feature type="region of interest" description="Disordered" evidence="2">
    <location>
        <begin position="269"/>
        <end position="293"/>
    </location>
</feature>
<dbReference type="STRING" id="284590.Q6CMN2"/>
<feature type="domain" description="Spc7 kinetochore protein" evidence="3">
    <location>
        <begin position="353"/>
        <end position="665"/>
    </location>
</feature>
<keyword evidence="5" id="KW-1185">Reference proteome</keyword>
<dbReference type="GO" id="GO:0000776">
    <property type="term" value="C:kinetochore"/>
    <property type="evidence" value="ECO:0007669"/>
    <property type="project" value="TreeGrafter"/>
</dbReference>
<dbReference type="GO" id="GO:1990758">
    <property type="term" value="P:mitotic sister chromatid biorientation"/>
    <property type="evidence" value="ECO:0007669"/>
    <property type="project" value="TreeGrafter"/>
</dbReference>
<feature type="compositionally biased region" description="Polar residues" evidence="2">
    <location>
        <begin position="269"/>
        <end position="282"/>
    </location>
</feature>
<dbReference type="InParanoid" id="Q6CMN2"/>
<name>Q6CMN2_KLULA</name>
<evidence type="ECO:0000313" key="4">
    <source>
        <dbReference type="EMBL" id="CAG99894.1"/>
    </source>
</evidence>
<dbReference type="FunCoup" id="Q6CMN2">
    <property type="interactions" value="102"/>
</dbReference>
<organism evidence="4 5">
    <name type="scientific">Kluyveromyces lactis (strain ATCC 8585 / CBS 2359 / DSM 70799 / NBRC 1267 / NRRL Y-1140 / WM37)</name>
    <name type="common">Yeast</name>
    <name type="synonym">Candida sphaerica</name>
    <dbReference type="NCBI Taxonomy" id="284590"/>
    <lineage>
        <taxon>Eukaryota</taxon>
        <taxon>Fungi</taxon>
        <taxon>Dikarya</taxon>
        <taxon>Ascomycota</taxon>
        <taxon>Saccharomycotina</taxon>
        <taxon>Saccharomycetes</taxon>
        <taxon>Saccharomycetales</taxon>
        <taxon>Saccharomycetaceae</taxon>
        <taxon>Kluyveromyces</taxon>
    </lineage>
</organism>
<evidence type="ECO:0000313" key="5">
    <source>
        <dbReference type="Proteomes" id="UP000000598"/>
    </source>
</evidence>
<sequence length="821" mass="93834">MTDPKRLSLLPRSILKQKFKDDDTTNTSHNLTMSQIQFPTEGITKEDILDGNNTTSRISAAISKGNRRVSFAPDVTLHKFEFIPQSIQNVREPRRKSALKLEVAVAEASMADTKNDNDNSGETMEFTSPIGSIFQKLESPSEPKNDGYQPVFDKEVSMDITQLFAKHSAKPDDNVVPQETSTAAEEEEENGNEDQVLEETMDLTEPQKRRFNEEESMEITDQIRMDAEKPTLDADSESAFKLPKIPAITEETMEFTNVQAPLEMRESQIVSSTQLEPTQLPQSKRRKLSNGGYQSPVKLQVPVQVQETPEQKENIDAELTEMERLSPIPLATNSLPKPKNVGSPILSKTSKHVLSDTQSQSGPISLQTFFDAANIKFNVDTQINEFQIDLKSTNNIEHVPSNIIYQALYCKIPILEIQAFTAKELTRRILQSRNLLKSLREQIASNEPPRLIKEYFEADTDTRYAINEKLELVTIMARLQSEKVWFEWRSQHLKGIKTVLEENIAILVDENAQIMKYMNEINDVKIRVSDIKQVLMKELDVLRQHNDVFSNKKENITTLLKVNKLKGDLRENMLKVSDLNQLTTKKDQLTQKIQDAKLEMSKVNEEIAQLRQDLKQSKVCTEYDVAKLKLVHQLYQSISGIKFRKLVGPVLSVSLHDDKVIVTADLSKIDQPSCISFSIREERIDQFEREFINCWINSCQRTFINGLQCISSLQRQLIDLSIVISEFKKLKLVFPATVNAPSQNSQIKYVTFQHLDYKYHCKVALSLPMERFIDLICHSKNATINVNIIYGEEKTARNLTSNLIKKYEKVFKWLSNCNIAL</sequence>
<dbReference type="Proteomes" id="UP000000598">
    <property type="component" value="Chromosome E"/>
</dbReference>
<protein>
    <submittedName>
        <fullName evidence="4">KLLA0E18943p</fullName>
    </submittedName>
</protein>
<gene>
    <name evidence="4" type="ORF">KLLA0_E18943g</name>
</gene>
<reference evidence="4 5" key="1">
    <citation type="journal article" date="2004" name="Nature">
        <title>Genome evolution in yeasts.</title>
        <authorList>
            <consortium name="Genolevures"/>
            <person name="Dujon B."/>
            <person name="Sherman D."/>
            <person name="Fischer G."/>
            <person name="Durrens P."/>
            <person name="Casaregola S."/>
            <person name="Lafontaine I."/>
            <person name="de Montigny J."/>
            <person name="Marck C."/>
            <person name="Neuveglise C."/>
            <person name="Talla E."/>
            <person name="Goffard N."/>
            <person name="Frangeul L."/>
            <person name="Aigle M."/>
            <person name="Anthouard V."/>
            <person name="Babour A."/>
            <person name="Barbe V."/>
            <person name="Barnay S."/>
            <person name="Blanchin S."/>
            <person name="Beckerich J.M."/>
            <person name="Beyne E."/>
            <person name="Bleykasten C."/>
            <person name="Boisrame A."/>
            <person name="Boyer J."/>
            <person name="Cattolico L."/>
            <person name="Confanioleri F."/>
            <person name="de Daruvar A."/>
            <person name="Despons L."/>
            <person name="Fabre E."/>
            <person name="Fairhead C."/>
            <person name="Ferry-Dumazet H."/>
            <person name="Groppi A."/>
            <person name="Hantraye F."/>
            <person name="Hennequin C."/>
            <person name="Jauniaux N."/>
            <person name="Joyet P."/>
            <person name="Kachouri R."/>
            <person name="Kerrest A."/>
            <person name="Koszul R."/>
            <person name="Lemaire M."/>
            <person name="Lesur I."/>
            <person name="Ma L."/>
            <person name="Muller H."/>
            <person name="Nicaud J.M."/>
            <person name="Nikolski M."/>
            <person name="Oztas S."/>
            <person name="Ozier-Kalogeropoulos O."/>
            <person name="Pellenz S."/>
            <person name="Potier S."/>
            <person name="Richard G.F."/>
            <person name="Straub M.L."/>
            <person name="Suleau A."/>
            <person name="Swennene D."/>
            <person name="Tekaia F."/>
            <person name="Wesolowski-Louvel M."/>
            <person name="Westhof E."/>
            <person name="Wirth B."/>
            <person name="Zeniou-Meyer M."/>
            <person name="Zivanovic I."/>
            <person name="Bolotin-Fukuhara M."/>
            <person name="Thierry A."/>
            <person name="Bouchier C."/>
            <person name="Caudron B."/>
            <person name="Scarpelli C."/>
            <person name="Gaillardin C."/>
            <person name="Weissenbach J."/>
            <person name="Wincker P."/>
            <person name="Souciet J.L."/>
        </authorList>
    </citation>
    <scope>NUCLEOTIDE SEQUENCE [LARGE SCALE GENOMIC DNA]</scope>
    <source>
        <strain evidence="5">ATCC 8585 / CBS 2359 / DSM 70799 / NBRC 1267 / NRRL Y-1140 / WM37</strain>
    </source>
</reference>
<dbReference type="PANTHER" id="PTHR28260">
    <property type="entry name" value="SPINDLE POLE BODY COMPONENT SPC105"/>
    <property type="match status" value="1"/>
</dbReference>
<dbReference type="SMART" id="SM00787">
    <property type="entry name" value="Spc7"/>
    <property type="match status" value="1"/>
</dbReference>
<dbReference type="KEGG" id="kla:KLLA0_E18943g"/>
<dbReference type="PaxDb" id="284590-Q6CMN2"/>
<dbReference type="EMBL" id="CR382125">
    <property type="protein sequence ID" value="CAG99894.1"/>
    <property type="molecule type" value="Genomic_DNA"/>
</dbReference>
<dbReference type="Pfam" id="PF08317">
    <property type="entry name" value="Spc7"/>
    <property type="match status" value="1"/>
</dbReference>
<accession>Q6CMN2</accession>
<dbReference type="OMA" id="HSFDFVP"/>
<evidence type="ECO:0000256" key="2">
    <source>
        <dbReference type="SAM" id="MobiDB-lite"/>
    </source>
</evidence>
<dbReference type="InterPro" id="IPR033338">
    <property type="entry name" value="Spc105/Spc7"/>
</dbReference>
<evidence type="ECO:0000256" key="1">
    <source>
        <dbReference type="SAM" id="Coils"/>
    </source>
</evidence>
<dbReference type="PANTHER" id="PTHR28260:SF1">
    <property type="entry name" value="SPINDLE POLE BODY COMPONENT SPC105"/>
    <property type="match status" value="1"/>
</dbReference>
<keyword evidence="1" id="KW-0175">Coiled coil</keyword>
<dbReference type="AlphaFoldDB" id="Q6CMN2"/>
<evidence type="ECO:0000259" key="3">
    <source>
        <dbReference type="SMART" id="SM00787"/>
    </source>
</evidence>
<dbReference type="eggNOG" id="ENOG502S20P">
    <property type="taxonomic scope" value="Eukaryota"/>
</dbReference>
<feature type="coiled-coil region" evidence="1">
    <location>
        <begin position="579"/>
        <end position="613"/>
    </location>
</feature>
<feature type="region of interest" description="Disordered" evidence="2">
    <location>
        <begin position="165"/>
        <end position="204"/>
    </location>
</feature>
<dbReference type="InterPro" id="IPR013253">
    <property type="entry name" value="Spc7_domain"/>
</dbReference>
<proteinExistence type="predicted"/>
<dbReference type="HOGENOM" id="CLU_012537_0_0_1"/>